<dbReference type="GO" id="GO:0005737">
    <property type="term" value="C:cytoplasm"/>
    <property type="evidence" value="ECO:0007669"/>
    <property type="project" value="TreeGrafter"/>
</dbReference>
<dbReference type="InterPro" id="IPR003746">
    <property type="entry name" value="DUF167"/>
</dbReference>
<dbReference type="Proteomes" id="UP000758603">
    <property type="component" value="Unassembled WGS sequence"/>
</dbReference>
<accession>A0A9P8UJ74</accession>
<proteinExistence type="inferred from homology"/>
<name>A0A9P8UJ74_9PEZI</name>
<comment type="similarity">
    <text evidence="1">Belongs to the UPF0235 family.</text>
</comment>
<dbReference type="SUPFAM" id="SSF69786">
    <property type="entry name" value="YggU-like"/>
    <property type="match status" value="1"/>
</dbReference>
<dbReference type="InterPro" id="IPR036591">
    <property type="entry name" value="YggU-like_sf"/>
</dbReference>
<keyword evidence="3" id="KW-1185">Reference proteome</keyword>
<dbReference type="Pfam" id="PF02594">
    <property type="entry name" value="DUF167"/>
    <property type="match status" value="1"/>
</dbReference>
<sequence length="146" mass="15624">MVGSVATDFTGQSIRPPAILKMSTRMAITISKASKARPLGLMHIQCRVKPGVNKNREGVSSLTADAVELNVAAPPREGEANKAVIRVMSEALNIPKSEIVISSGLKSRDKTIEISPSTLGLSEAQNKDQWPALVKDILIKHIAQST</sequence>
<gene>
    <name evidence="2" type="ORF">BKA67DRAFT_536893</name>
</gene>
<dbReference type="OrthoDB" id="244097at2759"/>
<evidence type="ECO:0000256" key="1">
    <source>
        <dbReference type="ARBA" id="ARBA00010364"/>
    </source>
</evidence>
<evidence type="ECO:0000313" key="3">
    <source>
        <dbReference type="Proteomes" id="UP000758603"/>
    </source>
</evidence>
<dbReference type="SMART" id="SM01152">
    <property type="entry name" value="DUF167"/>
    <property type="match status" value="1"/>
</dbReference>
<protein>
    <submittedName>
        <fullName evidence="2">Uncharacterized protein</fullName>
    </submittedName>
</protein>
<dbReference type="PANTHER" id="PTHR13420">
    <property type="entry name" value="UPF0235 PROTEIN C15ORF40"/>
    <property type="match status" value="1"/>
</dbReference>
<reference evidence="2" key="1">
    <citation type="journal article" date="2021" name="Nat. Commun.">
        <title>Genetic determinants of endophytism in the Arabidopsis root mycobiome.</title>
        <authorList>
            <person name="Mesny F."/>
            <person name="Miyauchi S."/>
            <person name="Thiergart T."/>
            <person name="Pickel B."/>
            <person name="Atanasova L."/>
            <person name="Karlsson M."/>
            <person name="Huettel B."/>
            <person name="Barry K.W."/>
            <person name="Haridas S."/>
            <person name="Chen C."/>
            <person name="Bauer D."/>
            <person name="Andreopoulos W."/>
            <person name="Pangilinan J."/>
            <person name="LaButti K."/>
            <person name="Riley R."/>
            <person name="Lipzen A."/>
            <person name="Clum A."/>
            <person name="Drula E."/>
            <person name="Henrissat B."/>
            <person name="Kohler A."/>
            <person name="Grigoriev I.V."/>
            <person name="Martin F.M."/>
            <person name="Hacquard S."/>
        </authorList>
    </citation>
    <scope>NUCLEOTIDE SEQUENCE</scope>
    <source>
        <strain evidence="2">MPI-SDFR-AT-0073</strain>
    </source>
</reference>
<evidence type="ECO:0000313" key="2">
    <source>
        <dbReference type="EMBL" id="KAH6653200.1"/>
    </source>
</evidence>
<dbReference type="Gene3D" id="3.30.1200.10">
    <property type="entry name" value="YggU-like"/>
    <property type="match status" value="1"/>
</dbReference>
<dbReference type="RefSeq" id="XP_045957477.1">
    <property type="nucleotide sequence ID" value="XM_046100227.1"/>
</dbReference>
<dbReference type="NCBIfam" id="TIGR00251">
    <property type="entry name" value="DUF167 family protein"/>
    <property type="match status" value="1"/>
</dbReference>
<dbReference type="PANTHER" id="PTHR13420:SF7">
    <property type="entry name" value="UPF0235 PROTEIN C15ORF40"/>
    <property type="match status" value="1"/>
</dbReference>
<organism evidence="2 3">
    <name type="scientific">Truncatella angustata</name>
    <dbReference type="NCBI Taxonomy" id="152316"/>
    <lineage>
        <taxon>Eukaryota</taxon>
        <taxon>Fungi</taxon>
        <taxon>Dikarya</taxon>
        <taxon>Ascomycota</taxon>
        <taxon>Pezizomycotina</taxon>
        <taxon>Sordariomycetes</taxon>
        <taxon>Xylariomycetidae</taxon>
        <taxon>Amphisphaeriales</taxon>
        <taxon>Sporocadaceae</taxon>
        <taxon>Truncatella</taxon>
    </lineage>
</organism>
<comment type="caution">
    <text evidence="2">The sequence shown here is derived from an EMBL/GenBank/DDBJ whole genome shotgun (WGS) entry which is preliminary data.</text>
</comment>
<dbReference type="EMBL" id="JAGPXC010000005">
    <property type="protein sequence ID" value="KAH6653200.1"/>
    <property type="molecule type" value="Genomic_DNA"/>
</dbReference>
<dbReference type="HAMAP" id="MF_00634">
    <property type="entry name" value="UPF0235"/>
    <property type="match status" value="1"/>
</dbReference>
<dbReference type="GeneID" id="70129119"/>
<dbReference type="AlphaFoldDB" id="A0A9P8UJ74"/>